<feature type="transmembrane region" description="Helical" evidence="7">
    <location>
        <begin position="166"/>
        <end position="191"/>
    </location>
</feature>
<dbReference type="RefSeq" id="WP_079474454.1">
    <property type="nucleotide sequence ID" value="NZ_BJUN01000017.1"/>
</dbReference>
<dbReference type="GO" id="GO:0005886">
    <property type="term" value="C:plasma membrane"/>
    <property type="evidence" value="ECO:0007669"/>
    <property type="project" value="UniProtKB-SubCell"/>
</dbReference>
<feature type="transmembrane region" description="Helical" evidence="7">
    <location>
        <begin position="227"/>
        <end position="252"/>
    </location>
</feature>
<evidence type="ECO:0000256" key="7">
    <source>
        <dbReference type="RuleBase" id="RU363032"/>
    </source>
</evidence>
<keyword evidence="2 7" id="KW-0813">Transport</keyword>
<dbReference type="SUPFAM" id="SSF161098">
    <property type="entry name" value="MetI-like"/>
    <property type="match status" value="1"/>
</dbReference>
<dbReference type="AlphaFoldDB" id="A0A510Y8I0"/>
<evidence type="ECO:0000313" key="10">
    <source>
        <dbReference type="Proteomes" id="UP000321051"/>
    </source>
</evidence>
<dbReference type="Proteomes" id="UP000321051">
    <property type="component" value="Unassembled WGS sequence"/>
</dbReference>
<dbReference type="PROSITE" id="PS50928">
    <property type="entry name" value="ABC_TM1"/>
    <property type="match status" value="1"/>
</dbReference>
<feature type="transmembrane region" description="Helical" evidence="7">
    <location>
        <begin position="272"/>
        <end position="298"/>
    </location>
</feature>
<feature type="transmembrane region" description="Helical" evidence="7">
    <location>
        <begin position="133"/>
        <end position="154"/>
    </location>
</feature>
<dbReference type="EMBL" id="BJUN01000017">
    <property type="protein sequence ID" value="GEK59665.1"/>
    <property type="molecule type" value="Genomic_DNA"/>
</dbReference>
<accession>A0A510Y8I0</accession>
<dbReference type="GO" id="GO:0055085">
    <property type="term" value="P:transmembrane transport"/>
    <property type="evidence" value="ECO:0007669"/>
    <property type="project" value="InterPro"/>
</dbReference>
<dbReference type="PANTHER" id="PTHR43163:SF6">
    <property type="entry name" value="DIPEPTIDE TRANSPORT SYSTEM PERMEASE PROTEIN DPPB-RELATED"/>
    <property type="match status" value="1"/>
</dbReference>
<evidence type="ECO:0000313" key="9">
    <source>
        <dbReference type="EMBL" id="GEK59665.1"/>
    </source>
</evidence>
<dbReference type="InterPro" id="IPR035906">
    <property type="entry name" value="MetI-like_sf"/>
</dbReference>
<feature type="transmembrane region" description="Helical" evidence="7">
    <location>
        <begin position="100"/>
        <end position="121"/>
    </location>
</feature>
<comment type="similarity">
    <text evidence="7">Belongs to the binding-protein-dependent transport system permease family.</text>
</comment>
<protein>
    <submittedName>
        <fullName evidence="9">Peptide ABC transporter permease</fullName>
    </submittedName>
</protein>
<name>A0A510Y8I0_MARHA</name>
<keyword evidence="3" id="KW-1003">Cell membrane</keyword>
<evidence type="ECO:0000259" key="8">
    <source>
        <dbReference type="PROSITE" id="PS50928"/>
    </source>
</evidence>
<dbReference type="Pfam" id="PF00528">
    <property type="entry name" value="BPD_transp_1"/>
    <property type="match status" value="1"/>
</dbReference>
<keyword evidence="6 7" id="KW-0472">Membrane</keyword>
<comment type="subcellular location">
    <subcellularLocation>
        <location evidence="1 7">Cell membrane</location>
        <topology evidence="1 7">Multi-pass membrane protein</topology>
    </subcellularLocation>
</comment>
<evidence type="ECO:0000256" key="3">
    <source>
        <dbReference type="ARBA" id="ARBA00022475"/>
    </source>
</evidence>
<dbReference type="PANTHER" id="PTHR43163">
    <property type="entry name" value="DIPEPTIDE TRANSPORT SYSTEM PERMEASE PROTEIN DPPB-RELATED"/>
    <property type="match status" value="1"/>
</dbReference>
<evidence type="ECO:0000256" key="6">
    <source>
        <dbReference type="ARBA" id="ARBA00023136"/>
    </source>
</evidence>
<dbReference type="Pfam" id="PF19300">
    <property type="entry name" value="BPD_transp_1_N"/>
    <property type="match status" value="1"/>
</dbReference>
<comment type="caution">
    <text evidence="9">The sequence shown here is derived from an EMBL/GenBank/DDBJ whole genome shotgun (WGS) entry which is preliminary data.</text>
</comment>
<evidence type="ECO:0000256" key="1">
    <source>
        <dbReference type="ARBA" id="ARBA00004651"/>
    </source>
</evidence>
<dbReference type="CDD" id="cd06261">
    <property type="entry name" value="TM_PBP2"/>
    <property type="match status" value="1"/>
</dbReference>
<dbReference type="OrthoDB" id="9773683at2"/>
<organism evidence="9 10">
    <name type="scientific">Marinococcus halophilus</name>
    <dbReference type="NCBI Taxonomy" id="1371"/>
    <lineage>
        <taxon>Bacteria</taxon>
        <taxon>Bacillati</taxon>
        <taxon>Bacillota</taxon>
        <taxon>Bacilli</taxon>
        <taxon>Bacillales</taxon>
        <taxon>Bacillaceae</taxon>
        <taxon>Marinococcus</taxon>
    </lineage>
</organism>
<sequence length="308" mass="33815">MARYIATRIVYMAITLFIIASVTFFLMKLMPGTPLSSADRLSESQQQIVLEQYGLDKPVPLQYVDYMLGLVQGNLGISFQFDNREVTEILGNRIGPSLQLGIQALFIGSILGALLGLVAAIFHNGILDFGSTLLAVIGTSIPSFIFAGLLQYFLGVQWQLFPVATWGTFAHTIMPTIALLIFPMAICARFMRTEMLEVLNKDYITTARAKGVGWTAVIFKHGLRNALIPLITILGPLAVSLLTGTLVIEQIFAVPGIGEQFVTAVTTNDYPMIMGTTLFFSFLFVLIILIIDILYGIIDPRIRLDGGK</sequence>
<keyword evidence="10" id="KW-1185">Reference proteome</keyword>
<dbReference type="Gene3D" id="1.10.3720.10">
    <property type="entry name" value="MetI-like"/>
    <property type="match status" value="1"/>
</dbReference>
<evidence type="ECO:0000256" key="5">
    <source>
        <dbReference type="ARBA" id="ARBA00022989"/>
    </source>
</evidence>
<dbReference type="InterPro" id="IPR000515">
    <property type="entry name" value="MetI-like"/>
</dbReference>
<keyword evidence="4 7" id="KW-0812">Transmembrane</keyword>
<feature type="transmembrane region" description="Helical" evidence="7">
    <location>
        <begin position="9"/>
        <end position="27"/>
    </location>
</feature>
<feature type="domain" description="ABC transmembrane type-1" evidence="8">
    <location>
        <begin position="94"/>
        <end position="295"/>
    </location>
</feature>
<evidence type="ECO:0000256" key="4">
    <source>
        <dbReference type="ARBA" id="ARBA00022692"/>
    </source>
</evidence>
<evidence type="ECO:0000256" key="2">
    <source>
        <dbReference type="ARBA" id="ARBA00022448"/>
    </source>
</evidence>
<keyword evidence="5 7" id="KW-1133">Transmembrane helix</keyword>
<dbReference type="NCBIfam" id="NF045471">
    <property type="entry name" value="Opp3B"/>
    <property type="match status" value="1"/>
</dbReference>
<dbReference type="STRING" id="1371.GCA_900166605_00090"/>
<dbReference type="InterPro" id="IPR045621">
    <property type="entry name" value="BPD_transp_1_N"/>
</dbReference>
<gene>
    <name evidence="9" type="primary">oppB</name>
    <name evidence="9" type="ORF">MHA01_25700</name>
</gene>
<reference evidence="9 10" key="1">
    <citation type="submission" date="2019-07" db="EMBL/GenBank/DDBJ databases">
        <title>Whole genome shotgun sequence of Marinococcus halophilus NBRC 102359.</title>
        <authorList>
            <person name="Hosoyama A."/>
            <person name="Uohara A."/>
            <person name="Ohji S."/>
            <person name="Ichikawa N."/>
        </authorList>
    </citation>
    <scope>NUCLEOTIDE SEQUENCE [LARGE SCALE GENOMIC DNA]</scope>
    <source>
        <strain evidence="9 10">NBRC 102359</strain>
    </source>
</reference>
<proteinExistence type="inferred from homology"/>